<protein>
    <submittedName>
        <fullName evidence="1">Uncharacterized protein</fullName>
    </submittedName>
</protein>
<dbReference type="EMBL" id="JAYMYQ010000011">
    <property type="protein sequence ID" value="KAK7304822.1"/>
    <property type="molecule type" value="Genomic_DNA"/>
</dbReference>
<organism evidence="1 2">
    <name type="scientific">Canavalia gladiata</name>
    <name type="common">Sword bean</name>
    <name type="synonym">Dolichos gladiatus</name>
    <dbReference type="NCBI Taxonomy" id="3824"/>
    <lineage>
        <taxon>Eukaryota</taxon>
        <taxon>Viridiplantae</taxon>
        <taxon>Streptophyta</taxon>
        <taxon>Embryophyta</taxon>
        <taxon>Tracheophyta</taxon>
        <taxon>Spermatophyta</taxon>
        <taxon>Magnoliopsida</taxon>
        <taxon>eudicotyledons</taxon>
        <taxon>Gunneridae</taxon>
        <taxon>Pentapetalae</taxon>
        <taxon>rosids</taxon>
        <taxon>fabids</taxon>
        <taxon>Fabales</taxon>
        <taxon>Fabaceae</taxon>
        <taxon>Papilionoideae</taxon>
        <taxon>50 kb inversion clade</taxon>
        <taxon>NPAAA clade</taxon>
        <taxon>indigoferoid/millettioid clade</taxon>
        <taxon>Phaseoleae</taxon>
        <taxon>Canavalia</taxon>
    </lineage>
</organism>
<evidence type="ECO:0000313" key="2">
    <source>
        <dbReference type="Proteomes" id="UP001367508"/>
    </source>
</evidence>
<proteinExistence type="predicted"/>
<evidence type="ECO:0000313" key="1">
    <source>
        <dbReference type="EMBL" id="KAK7304822.1"/>
    </source>
</evidence>
<name>A0AAN9JVR4_CANGL</name>
<comment type="caution">
    <text evidence="1">The sequence shown here is derived from an EMBL/GenBank/DDBJ whole genome shotgun (WGS) entry which is preliminary data.</text>
</comment>
<reference evidence="1 2" key="1">
    <citation type="submission" date="2024-01" db="EMBL/GenBank/DDBJ databases">
        <title>The genomes of 5 underutilized Papilionoideae crops provide insights into root nodulation and disease resistanc.</title>
        <authorList>
            <person name="Jiang F."/>
        </authorList>
    </citation>
    <scope>NUCLEOTIDE SEQUENCE [LARGE SCALE GENOMIC DNA]</scope>
    <source>
        <strain evidence="1">LVBAO_FW01</strain>
        <tissue evidence="1">Leaves</tissue>
    </source>
</reference>
<keyword evidence="2" id="KW-1185">Reference proteome</keyword>
<sequence length="126" mass="13918">MKGVFRILHILYLNLNSMPTTQPINYPHSLSQSQSSVLDSVSLLTGICTLDIPTLEGFVTPQIIQGNGIGICDFDAKNGLRSGLDIVATALLIICAEIVGANCIRLEEHGYISMTCIAYIWEYWHY</sequence>
<gene>
    <name evidence="1" type="ORF">VNO77_42711</name>
</gene>
<accession>A0AAN9JVR4</accession>
<dbReference type="Proteomes" id="UP001367508">
    <property type="component" value="Unassembled WGS sequence"/>
</dbReference>
<dbReference type="AlphaFoldDB" id="A0AAN9JVR4"/>